<reference evidence="1" key="1">
    <citation type="submission" date="2019-03" db="EMBL/GenBank/DDBJ databases">
        <title>Candidatus Syntrophosphaera thermopropionivorans: a novel player in syntrophic propionate oxidation during anaerobic digestion.</title>
        <authorList>
            <person name="Dyksma S."/>
        </authorList>
    </citation>
    <scope>NUCLEOTIDE SEQUENCE</scope>
    <source>
        <strain evidence="1">W5</strain>
    </source>
</reference>
<dbReference type="Proteomes" id="UP000294588">
    <property type="component" value="Unassembled WGS sequence"/>
</dbReference>
<feature type="non-terminal residue" evidence="1">
    <location>
        <position position="338"/>
    </location>
</feature>
<comment type="caution">
    <text evidence="1">The sequence shown here is derived from an EMBL/GenBank/DDBJ whole genome shotgun (WGS) entry which is preliminary data.</text>
</comment>
<proteinExistence type="predicted"/>
<evidence type="ECO:0000313" key="2">
    <source>
        <dbReference type="Proteomes" id="UP000294588"/>
    </source>
</evidence>
<name>A0AC61QHL4_9BACT</name>
<dbReference type="EMBL" id="SMOG01000044">
    <property type="protein sequence ID" value="TDF72439.1"/>
    <property type="molecule type" value="Genomic_DNA"/>
</dbReference>
<organism evidence="1 2">
    <name type="scientific">Candidatus Syntrophosphaera thermopropionivorans</name>
    <dbReference type="NCBI Taxonomy" id="2593015"/>
    <lineage>
        <taxon>Bacteria</taxon>
        <taxon>Pseudomonadati</taxon>
        <taxon>Candidatus Cloacimonadota</taxon>
        <taxon>Candidatus Cloacimonadia</taxon>
        <taxon>Candidatus Cloacimonadales</taxon>
        <taxon>Candidatus Cloacimonadaceae</taxon>
        <taxon>Candidatus Syntrophosphaera</taxon>
    </lineage>
</organism>
<accession>A0AC61QHL4</accession>
<protein>
    <submittedName>
        <fullName evidence="1">Glycosyltransferase family 1 protein</fullName>
    </submittedName>
</protein>
<gene>
    <name evidence="1" type="ORF">E0946_07055</name>
</gene>
<sequence>METKSIKVLHIDSEKLWRGGQQQAVYLYEGMQQRGIPGCFVCQPHSKLEQYFQKHNLEYKSIPFRGELDLIAGYRLAKFARKHHFSVLICHSAHSLSWGLMAKAFYPPLKIIGVRRTEFSIGKNLLSRWKYRNAALDRIVAISEGVQKVLMENGVSKETINIIYSCIDSNKFDTLNRDPTIRAKWNIPQDSILTGMFAAFDKYKDYPTFLKAASLALRERKDLFFLAVGEGELKNAMQELAKELNISDRVIFTGFQQDVEKILKTLDIFVLASKKEGLGTSILEAMAAGVPVIGTASGGIPELIKDGENGLLVPPSNPEKLKDAILKLANSPELRFRM</sequence>
<keyword evidence="2" id="KW-1185">Reference proteome</keyword>
<evidence type="ECO:0000313" key="1">
    <source>
        <dbReference type="EMBL" id="TDF72439.1"/>
    </source>
</evidence>